<protein>
    <recommendedName>
        <fullName evidence="3">histone acetyltransferase</fullName>
        <ecNumber evidence="3">2.3.1.48</ecNumber>
    </recommendedName>
</protein>
<keyword evidence="4 17" id="KW-0808">Transferase</keyword>
<dbReference type="Pfam" id="PF17772">
    <property type="entry name" value="zf-MYST"/>
    <property type="match status" value="1"/>
</dbReference>
<dbReference type="EC" id="2.3.1.48" evidence="3"/>
<dbReference type="GO" id="GO:0006355">
    <property type="term" value="P:regulation of DNA-templated transcription"/>
    <property type="evidence" value="ECO:0007669"/>
    <property type="project" value="InterPro"/>
</dbReference>
<keyword evidence="5" id="KW-0479">Metal-binding</keyword>
<feature type="active site" description="Proton donor/acceptor" evidence="14">
    <location>
        <position position="213"/>
    </location>
</feature>
<dbReference type="CDD" id="cd04301">
    <property type="entry name" value="NAT_SF"/>
    <property type="match status" value="1"/>
</dbReference>
<evidence type="ECO:0000256" key="3">
    <source>
        <dbReference type="ARBA" id="ARBA00013184"/>
    </source>
</evidence>
<evidence type="ECO:0000256" key="7">
    <source>
        <dbReference type="ARBA" id="ARBA00022833"/>
    </source>
</evidence>
<dbReference type="PANTHER" id="PTHR10615:SF219">
    <property type="entry name" value="HISTONE ACETYLTRANSFERASE KAT5"/>
    <property type="match status" value="1"/>
</dbReference>
<evidence type="ECO:0000256" key="13">
    <source>
        <dbReference type="ARBA" id="ARBA00045805"/>
    </source>
</evidence>
<evidence type="ECO:0000256" key="4">
    <source>
        <dbReference type="ARBA" id="ARBA00022679"/>
    </source>
</evidence>
<dbReference type="Pfam" id="PF01853">
    <property type="entry name" value="MOZ_SAS"/>
    <property type="match status" value="1"/>
</dbReference>
<dbReference type="PROSITE" id="PS51726">
    <property type="entry name" value="MYST_HAT"/>
    <property type="match status" value="1"/>
</dbReference>
<keyword evidence="6" id="KW-0863">Zinc-finger</keyword>
<dbReference type="AlphaFoldDB" id="A0AAJ0D6U1"/>
<keyword evidence="18" id="KW-1185">Reference proteome</keyword>
<feature type="domain" description="MYST-type HAT" evidence="16">
    <location>
        <begin position="29"/>
        <end position="293"/>
    </location>
</feature>
<evidence type="ECO:0000313" key="17">
    <source>
        <dbReference type="EMBL" id="KAK3047484.1"/>
    </source>
</evidence>
<evidence type="ECO:0000256" key="12">
    <source>
        <dbReference type="ARBA" id="ARBA00023315"/>
    </source>
</evidence>
<dbReference type="GO" id="GO:0005634">
    <property type="term" value="C:nucleus"/>
    <property type="evidence" value="ECO:0007669"/>
    <property type="project" value="UniProtKB-SubCell"/>
</dbReference>
<evidence type="ECO:0000256" key="9">
    <source>
        <dbReference type="ARBA" id="ARBA00023015"/>
    </source>
</evidence>
<reference evidence="17" key="1">
    <citation type="submission" date="2023-04" db="EMBL/GenBank/DDBJ databases">
        <title>Black Yeasts Isolated from many extreme environments.</title>
        <authorList>
            <person name="Coleine C."/>
            <person name="Stajich J.E."/>
            <person name="Selbmann L."/>
        </authorList>
    </citation>
    <scope>NUCLEOTIDE SEQUENCE</scope>
    <source>
        <strain evidence="17">CCFEE 5312</strain>
    </source>
</reference>
<keyword evidence="9" id="KW-0805">Transcription regulation</keyword>
<sequence length="324" mass="36409">MAVATATSTNTPILTSPHRAANSTPSANPMPPNIANVVLGNLHIKPWYPSFYPEDIIGGRRTDWLYVCQWCFRYTSEIMKFCGHCKVCPLKEETPPGDCVYEKDGYAIYQIDGEDHKLYAQNLSLFSKLFLETKSVFFDASTFLYYTLVLRASASNPHDQVVGFFSKEKMSWDNNNVACILIFPPWQRRGLGQILIAASYELGKREGRFGGPERPLSAMGMKGYLWFWSGEVARCIMGMPGKRTMGVKEISDATWILPDDVVGALKEMNVVETRKTASGNVVVSKSKVKAWVEKHGVSLVPLIDVEAFVDAEEEEEEEEEYDDD</sequence>
<accession>A0AAJ0D6U1</accession>
<evidence type="ECO:0000256" key="11">
    <source>
        <dbReference type="ARBA" id="ARBA00023242"/>
    </source>
</evidence>
<organism evidence="17 18">
    <name type="scientific">Extremus antarcticus</name>
    <dbReference type="NCBI Taxonomy" id="702011"/>
    <lineage>
        <taxon>Eukaryota</taxon>
        <taxon>Fungi</taxon>
        <taxon>Dikarya</taxon>
        <taxon>Ascomycota</taxon>
        <taxon>Pezizomycotina</taxon>
        <taxon>Dothideomycetes</taxon>
        <taxon>Dothideomycetidae</taxon>
        <taxon>Mycosphaerellales</taxon>
        <taxon>Extremaceae</taxon>
        <taxon>Extremus</taxon>
    </lineage>
</organism>
<dbReference type="InterPro" id="IPR050603">
    <property type="entry name" value="MYST_HAT"/>
</dbReference>
<keyword evidence="12 17" id="KW-0012">Acyltransferase</keyword>
<dbReference type="SUPFAM" id="SSF55729">
    <property type="entry name" value="Acyl-CoA N-acyltransferases (Nat)"/>
    <property type="match status" value="1"/>
</dbReference>
<keyword evidence="11" id="KW-0539">Nucleus</keyword>
<evidence type="ECO:0000256" key="10">
    <source>
        <dbReference type="ARBA" id="ARBA00023163"/>
    </source>
</evidence>
<evidence type="ECO:0000256" key="5">
    <source>
        <dbReference type="ARBA" id="ARBA00022723"/>
    </source>
</evidence>
<dbReference type="GO" id="GO:0008270">
    <property type="term" value="F:zinc ion binding"/>
    <property type="evidence" value="ECO:0007669"/>
    <property type="project" value="UniProtKB-KW"/>
</dbReference>
<comment type="caution">
    <text evidence="17">The sequence shown here is derived from an EMBL/GenBank/DDBJ whole genome shotgun (WGS) entry which is preliminary data.</text>
</comment>
<gene>
    <name evidence="17" type="primary">SAS2</name>
    <name evidence="17" type="ORF">LTR09_011113</name>
</gene>
<dbReference type="InterPro" id="IPR016181">
    <property type="entry name" value="Acyl_CoA_acyltransferase"/>
</dbReference>
<comment type="function">
    <text evidence="13">Catalytic component of the NuA4 histone acetyltransferase (HAT) complex which is involved in epigenetic transcriptional activation of selected genes principally by acetylation of nucleosomal histones H4, H3, H2B, H2A and H2A variant H2A.Z. Acetylates histone H4 to form H4K5ac, H4K8ac, H4K12ac and H4K16ac, histone H3 to form H3K14ac, and histone H2A to form H2AK4ac and H2AK7ac. The NuA4 complex is involved in the DNA damage response and is required for chromosome segregation. The NuA4 complex plays a direct role in repair of DNA double-strand breaks (DSBs) through homologous recombination. Recruitment to promoters depends on H3K4me. Also acetylates non-histone proteins. In addition to protein acetyltransferase, can use different acyl-CoA substrates, such as 2-hydroxyisobutanoyl-CoA (2-hydroxyisobutyryl-CoA) or (2E)-butenoyl-CoA (crotonyl-CoA), and is able to mediate protein 2-hydroxyisobutyrylation and crotonylation, respectively.</text>
</comment>
<evidence type="ECO:0000256" key="14">
    <source>
        <dbReference type="PIRSR" id="PIRSR602717-51"/>
    </source>
</evidence>
<dbReference type="EMBL" id="JAWDJX010000061">
    <property type="protein sequence ID" value="KAK3047484.1"/>
    <property type="molecule type" value="Genomic_DNA"/>
</dbReference>
<keyword evidence="7" id="KW-0862">Zinc</keyword>
<dbReference type="GO" id="GO:0035267">
    <property type="term" value="C:NuA4 histone acetyltransferase complex"/>
    <property type="evidence" value="ECO:0007669"/>
    <property type="project" value="TreeGrafter"/>
</dbReference>
<comment type="subcellular location">
    <subcellularLocation>
        <location evidence="1">Nucleus</location>
    </subcellularLocation>
</comment>
<feature type="compositionally biased region" description="Polar residues" evidence="15">
    <location>
        <begin position="1"/>
        <end position="14"/>
    </location>
</feature>
<dbReference type="InterPro" id="IPR036388">
    <property type="entry name" value="WH-like_DNA-bd_sf"/>
</dbReference>
<dbReference type="Gene3D" id="1.10.10.10">
    <property type="entry name" value="Winged helix-like DNA-binding domain superfamily/Winged helix DNA-binding domain"/>
    <property type="match status" value="1"/>
</dbReference>
<name>A0AAJ0D6U1_9PEZI</name>
<keyword evidence="10" id="KW-0804">Transcription</keyword>
<dbReference type="Gene3D" id="3.30.60.60">
    <property type="entry name" value="N-acetyl transferase-like"/>
    <property type="match status" value="1"/>
</dbReference>
<comment type="similarity">
    <text evidence="2">Belongs to the MYST (SAS/MOZ) family.</text>
</comment>
<dbReference type="PANTHER" id="PTHR10615">
    <property type="entry name" value="HISTONE ACETYLTRANSFERASE"/>
    <property type="match status" value="1"/>
</dbReference>
<feature type="region of interest" description="Disordered" evidence="15">
    <location>
        <begin position="1"/>
        <end position="27"/>
    </location>
</feature>
<dbReference type="Gene3D" id="3.40.630.30">
    <property type="match status" value="1"/>
</dbReference>
<evidence type="ECO:0000256" key="15">
    <source>
        <dbReference type="SAM" id="MobiDB-lite"/>
    </source>
</evidence>
<evidence type="ECO:0000259" key="16">
    <source>
        <dbReference type="PROSITE" id="PS51726"/>
    </source>
</evidence>
<evidence type="ECO:0000256" key="1">
    <source>
        <dbReference type="ARBA" id="ARBA00004123"/>
    </source>
</evidence>
<keyword evidence="8" id="KW-0007">Acetylation</keyword>
<dbReference type="InterPro" id="IPR002717">
    <property type="entry name" value="HAT_MYST-type"/>
</dbReference>
<proteinExistence type="inferred from homology"/>
<evidence type="ECO:0000256" key="8">
    <source>
        <dbReference type="ARBA" id="ARBA00022990"/>
    </source>
</evidence>
<dbReference type="GO" id="GO:0046972">
    <property type="term" value="F:histone H4K16 acetyltransferase activity"/>
    <property type="evidence" value="ECO:0007669"/>
    <property type="project" value="TreeGrafter"/>
</dbReference>
<evidence type="ECO:0000256" key="2">
    <source>
        <dbReference type="ARBA" id="ARBA00010107"/>
    </source>
</evidence>
<dbReference type="Proteomes" id="UP001271007">
    <property type="component" value="Unassembled WGS sequence"/>
</dbReference>
<evidence type="ECO:0000256" key="6">
    <source>
        <dbReference type="ARBA" id="ARBA00022771"/>
    </source>
</evidence>
<evidence type="ECO:0000313" key="18">
    <source>
        <dbReference type="Proteomes" id="UP001271007"/>
    </source>
</evidence>
<dbReference type="InterPro" id="IPR040706">
    <property type="entry name" value="Zf-MYST"/>
</dbReference>